<evidence type="ECO:0000313" key="2">
    <source>
        <dbReference type="Proteomes" id="UP001244427"/>
    </source>
</evidence>
<dbReference type="AlphaFoldDB" id="A0AAW8EZD3"/>
<keyword evidence="2" id="KW-1185">Reference proteome</keyword>
<accession>A0AAW8EZD3</accession>
<proteinExistence type="predicted"/>
<dbReference type="EMBL" id="JAUSXV010000001">
    <property type="protein sequence ID" value="MDQ0648607.1"/>
    <property type="molecule type" value="Genomic_DNA"/>
</dbReference>
<dbReference type="Proteomes" id="UP001244427">
    <property type="component" value="Unassembled WGS sequence"/>
</dbReference>
<name>A0AAW8EZD3_9MICO</name>
<protein>
    <submittedName>
        <fullName evidence="1">Uncharacterized protein</fullName>
    </submittedName>
</protein>
<reference evidence="1 2" key="1">
    <citation type="submission" date="2023-07" db="EMBL/GenBank/DDBJ databases">
        <title>Comparative genomics of wheat-associated soil bacteria to identify genetic determinants of phenazine resistance.</title>
        <authorList>
            <person name="Mouncey N."/>
        </authorList>
    </citation>
    <scope>NUCLEOTIDE SEQUENCE [LARGE SCALE GENOMIC DNA]</scope>
    <source>
        <strain evidence="1 2">W4I9-1</strain>
    </source>
</reference>
<dbReference type="RefSeq" id="WP_307297433.1">
    <property type="nucleotide sequence ID" value="NZ_JAUSXV010000001.1"/>
</dbReference>
<sequence length="48" mass="5430">MATLGIDARYIVGGGGWRFCVDCDEGTHLTDDKTRHRAECPQFEKDEE</sequence>
<comment type="caution">
    <text evidence="1">The sequence shown here is derived from an EMBL/GenBank/DDBJ whole genome shotgun (WGS) entry which is preliminary data.</text>
</comment>
<organism evidence="1 2">
    <name type="scientific">Microbacterium natoriense</name>
    <dbReference type="NCBI Taxonomy" id="284570"/>
    <lineage>
        <taxon>Bacteria</taxon>
        <taxon>Bacillati</taxon>
        <taxon>Actinomycetota</taxon>
        <taxon>Actinomycetes</taxon>
        <taxon>Micrococcales</taxon>
        <taxon>Microbacteriaceae</taxon>
        <taxon>Microbacterium</taxon>
    </lineage>
</organism>
<gene>
    <name evidence="1" type="ORF">QFZ53_002803</name>
</gene>
<evidence type="ECO:0000313" key="1">
    <source>
        <dbReference type="EMBL" id="MDQ0648607.1"/>
    </source>
</evidence>